<evidence type="ECO:0008006" key="3">
    <source>
        <dbReference type="Google" id="ProtNLM"/>
    </source>
</evidence>
<name>A0AAW5LVH8_STRSU</name>
<dbReference type="RefSeq" id="WP_153050049.1">
    <property type="nucleotide sequence ID" value="NZ_JANJPK010000004.1"/>
</dbReference>
<evidence type="ECO:0000313" key="1">
    <source>
        <dbReference type="EMBL" id="MCR1232023.1"/>
    </source>
</evidence>
<reference evidence="1" key="1">
    <citation type="submission" date="2022-07" db="EMBL/GenBank/DDBJ databases">
        <authorList>
            <person name="Peng Z."/>
        </authorList>
    </citation>
    <scope>NUCLEOTIDE SEQUENCE</scope>
    <source>
        <strain evidence="1">2022WUSS069</strain>
    </source>
</reference>
<organism evidence="1 2">
    <name type="scientific">Streptococcus suis</name>
    <dbReference type="NCBI Taxonomy" id="1307"/>
    <lineage>
        <taxon>Bacteria</taxon>
        <taxon>Bacillati</taxon>
        <taxon>Bacillota</taxon>
        <taxon>Bacilli</taxon>
        <taxon>Lactobacillales</taxon>
        <taxon>Streptococcaceae</taxon>
        <taxon>Streptococcus</taxon>
    </lineage>
</organism>
<evidence type="ECO:0000313" key="2">
    <source>
        <dbReference type="Proteomes" id="UP001206089"/>
    </source>
</evidence>
<accession>A0AAW5LVH8</accession>
<gene>
    <name evidence="1" type="ORF">NQD44_02625</name>
</gene>
<dbReference type="Proteomes" id="UP001206089">
    <property type="component" value="Unassembled WGS sequence"/>
</dbReference>
<comment type="caution">
    <text evidence="1">The sequence shown here is derived from an EMBL/GenBank/DDBJ whole genome shotgun (WGS) entry which is preliminary data.</text>
</comment>
<dbReference type="AlphaFoldDB" id="A0AAW5LVH8"/>
<dbReference type="EMBL" id="JANJPK010000004">
    <property type="protein sequence ID" value="MCR1232023.1"/>
    <property type="molecule type" value="Genomic_DNA"/>
</dbReference>
<sequence>MSWILHQGSLNAVDWWGTFRRWIGGIEMIDRSYCRMIRFYQDRGMAKWMGFFISEHLTVLQESSVDLEEMEQLSLSQKLFLLNQLFVQQLSGKFLIQEGSKRRYYIGRIKDLSREHLVLKEKEGHVRVSMDRLLAFDLEEEE</sequence>
<protein>
    <recommendedName>
        <fullName evidence="3">YolD-like protein</fullName>
    </recommendedName>
</protein>
<proteinExistence type="predicted"/>